<name>A0A6P1CXA9_9NOCA</name>
<feature type="non-terminal residue" evidence="1">
    <location>
        <position position="1"/>
    </location>
</feature>
<protein>
    <recommendedName>
        <fullName evidence="3">Condensation domain-containing protein</fullName>
    </recommendedName>
</protein>
<feature type="non-terminal residue" evidence="1">
    <location>
        <position position="105"/>
    </location>
</feature>
<dbReference type="SUPFAM" id="SSF52777">
    <property type="entry name" value="CoA-dependent acyltransferases"/>
    <property type="match status" value="1"/>
</dbReference>
<evidence type="ECO:0000313" key="1">
    <source>
        <dbReference type="EMBL" id="NEW37100.1"/>
    </source>
</evidence>
<accession>A0A6P1CXA9</accession>
<reference evidence="1 2" key="1">
    <citation type="submission" date="2020-01" db="EMBL/GenBank/DDBJ databases">
        <title>Genetics and antimicrobial susceptibilities of Nocardia species isolated from the soil; a comparison with species isolated from humans.</title>
        <authorList>
            <person name="Carrasco G."/>
            <person name="Monzon S."/>
            <person name="Sansegundo M."/>
            <person name="Garcia E."/>
            <person name="Garrido N."/>
            <person name="Medina M.J."/>
            <person name="Villalon P."/>
            <person name="Ramirez-Arocha A.C."/>
            <person name="Jimenez P."/>
            <person name="Cuesta I."/>
            <person name="Valdezate S."/>
        </authorList>
    </citation>
    <scope>NUCLEOTIDE SEQUENCE [LARGE SCALE GENOMIC DNA]</scope>
    <source>
        <strain evidence="1 2">CNM20110626</strain>
    </source>
</reference>
<dbReference type="AlphaFoldDB" id="A0A6P1CXA9"/>
<evidence type="ECO:0008006" key="3">
    <source>
        <dbReference type="Google" id="ProtNLM"/>
    </source>
</evidence>
<proteinExistence type="predicted"/>
<comment type="caution">
    <text evidence="1">The sequence shown here is derived from an EMBL/GenBank/DDBJ whole genome shotgun (WGS) entry which is preliminary data.</text>
</comment>
<evidence type="ECO:0000313" key="2">
    <source>
        <dbReference type="Proteomes" id="UP000471166"/>
    </source>
</evidence>
<dbReference type="Gene3D" id="3.30.559.10">
    <property type="entry name" value="Chloramphenicol acetyltransferase-like domain"/>
    <property type="match status" value="1"/>
</dbReference>
<dbReference type="EMBL" id="JAAGVB010000397">
    <property type="protein sequence ID" value="NEW37100.1"/>
    <property type="molecule type" value="Genomic_DNA"/>
</dbReference>
<organism evidence="1 2">
    <name type="scientific">Nocardia cyriacigeorgica</name>
    <dbReference type="NCBI Taxonomy" id="135487"/>
    <lineage>
        <taxon>Bacteria</taxon>
        <taxon>Bacillati</taxon>
        <taxon>Actinomycetota</taxon>
        <taxon>Actinomycetes</taxon>
        <taxon>Mycobacteriales</taxon>
        <taxon>Nocardiaceae</taxon>
        <taxon>Nocardia</taxon>
    </lineage>
</organism>
<dbReference type="Proteomes" id="UP000471166">
    <property type="component" value="Unassembled WGS sequence"/>
</dbReference>
<dbReference type="RefSeq" id="WP_163848691.1">
    <property type="nucleotide sequence ID" value="NZ_JAAGVB010000397.1"/>
</dbReference>
<dbReference type="InterPro" id="IPR023213">
    <property type="entry name" value="CAT-like_dom_sf"/>
</dbReference>
<sequence length="105" mass="10932">PFDTPTVAGLAALIESTPVTIGPNGLPPLTKHQRPERIPLSQAQRAEWVMGATGVVEAAVRLTGPVDEAVLTAALGDVIGRHAALRTVFPSNDSTRAPSSSKNSR</sequence>
<gene>
    <name evidence="1" type="ORF">GV791_31790</name>
</gene>